<protein>
    <submittedName>
        <fullName evidence="2">DUF1269 domain-containing protein</fullName>
    </submittedName>
</protein>
<keyword evidence="1" id="KW-0812">Transmembrane</keyword>
<dbReference type="EMBL" id="SIJK02000018">
    <property type="protein sequence ID" value="MBP1466306.1"/>
    <property type="molecule type" value="Genomic_DNA"/>
</dbReference>
<organism evidence="2 3">
    <name type="scientific">Candidatus Chloroploca mongolica</name>
    <dbReference type="NCBI Taxonomy" id="2528176"/>
    <lineage>
        <taxon>Bacteria</taxon>
        <taxon>Bacillati</taxon>
        <taxon>Chloroflexota</taxon>
        <taxon>Chloroflexia</taxon>
        <taxon>Chloroflexales</taxon>
        <taxon>Chloroflexineae</taxon>
        <taxon>Oscillochloridaceae</taxon>
        <taxon>Candidatus Chloroploca</taxon>
    </lineage>
</organism>
<dbReference type="Pfam" id="PF06897">
    <property type="entry name" value="DUF1269"/>
    <property type="match status" value="1"/>
</dbReference>
<dbReference type="InterPro" id="IPR009200">
    <property type="entry name" value="DUF1269_membrane"/>
</dbReference>
<evidence type="ECO:0000256" key="1">
    <source>
        <dbReference type="SAM" id="Phobius"/>
    </source>
</evidence>
<comment type="caution">
    <text evidence="2">The sequence shown here is derived from an EMBL/GenBank/DDBJ whole genome shotgun (WGS) entry which is preliminary data.</text>
</comment>
<dbReference type="RefSeq" id="WP_135478310.1">
    <property type="nucleotide sequence ID" value="NZ_SIJK02000018.1"/>
</dbReference>
<sequence length="234" mass="24622">MSDTPIEFIVAAFQDERAAGDTLKMLKQARREKLIGIQRAAVLRRDSKGKLHIKEATDISGKRGMLGGGVVGAVVGVMAGPILLPTAIGALLGGLATKLRDTGFSDRRLREMGEALQPGTSAIIAVIEHRWVAEIEQMLAEAGAQLITEAITADIAAQLETGNEVAYTVLETTEGLLASRMAGGEDEIEIAGILVTEEGVVAANAQISIETAGEQIIEGEATEVEPKQADEPKV</sequence>
<reference evidence="2 3" key="1">
    <citation type="submission" date="2021-03" db="EMBL/GenBank/DDBJ databases">
        <authorList>
            <person name="Grouzdev D.S."/>
        </authorList>
    </citation>
    <scope>NUCLEOTIDE SEQUENCE [LARGE SCALE GENOMIC DNA]</scope>
    <source>
        <strain evidence="2 3">M50-1</strain>
    </source>
</reference>
<evidence type="ECO:0000313" key="3">
    <source>
        <dbReference type="Proteomes" id="UP001193081"/>
    </source>
</evidence>
<gene>
    <name evidence="2" type="ORF">EYB53_011370</name>
</gene>
<evidence type="ECO:0000313" key="2">
    <source>
        <dbReference type="EMBL" id="MBP1466306.1"/>
    </source>
</evidence>
<feature type="transmembrane region" description="Helical" evidence="1">
    <location>
        <begin position="70"/>
        <end position="92"/>
    </location>
</feature>
<keyword evidence="1" id="KW-1133">Transmembrane helix</keyword>
<proteinExistence type="predicted"/>
<keyword evidence="1" id="KW-0472">Membrane</keyword>
<keyword evidence="3" id="KW-1185">Reference proteome</keyword>
<accession>A0ABS4DA33</accession>
<name>A0ABS4DA33_9CHLR</name>
<dbReference type="Proteomes" id="UP001193081">
    <property type="component" value="Unassembled WGS sequence"/>
</dbReference>